<proteinExistence type="predicted"/>
<reference evidence="1" key="1">
    <citation type="submission" date="2020-03" db="EMBL/GenBank/DDBJ databases">
        <title>The deep terrestrial virosphere.</title>
        <authorList>
            <person name="Holmfeldt K."/>
            <person name="Nilsson E."/>
            <person name="Simone D."/>
            <person name="Lopez-Fernandez M."/>
            <person name="Wu X."/>
            <person name="de Brujin I."/>
            <person name="Lundin D."/>
            <person name="Andersson A."/>
            <person name="Bertilsson S."/>
            <person name="Dopson M."/>
        </authorList>
    </citation>
    <scope>NUCLEOTIDE SEQUENCE</scope>
    <source>
        <strain evidence="1">TM448B01328</strain>
    </source>
</reference>
<keyword evidence="1" id="KW-0378">Hydrolase</keyword>
<evidence type="ECO:0000313" key="1">
    <source>
        <dbReference type="EMBL" id="QJH98494.1"/>
    </source>
</evidence>
<keyword evidence="1" id="KW-0645">Protease</keyword>
<accession>A0A6M3XKJ0</accession>
<organism evidence="1">
    <name type="scientific">viral metagenome</name>
    <dbReference type="NCBI Taxonomy" id="1070528"/>
    <lineage>
        <taxon>unclassified sequences</taxon>
        <taxon>metagenomes</taxon>
        <taxon>organismal metagenomes</taxon>
    </lineage>
</organism>
<gene>
    <name evidence="1" type="ORF">TM448B01328_0019</name>
</gene>
<dbReference type="GO" id="GO:0006508">
    <property type="term" value="P:proteolysis"/>
    <property type="evidence" value="ECO:0007669"/>
    <property type="project" value="UniProtKB-KW"/>
</dbReference>
<name>A0A6M3XKJ0_9ZZZZ</name>
<dbReference type="EMBL" id="MT144736">
    <property type="protein sequence ID" value="QJH98494.1"/>
    <property type="molecule type" value="Genomic_DNA"/>
</dbReference>
<protein>
    <submittedName>
        <fullName evidence="1">Putative prohead protease</fullName>
    </submittedName>
</protein>
<dbReference type="GO" id="GO:0008233">
    <property type="term" value="F:peptidase activity"/>
    <property type="evidence" value="ECO:0007669"/>
    <property type="project" value="UniProtKB-KW"/>
</dbReference>
<dbReference type="AlphaFoldDB" id="A0A6M3XKJ0"/>
<sequence>MQRFKLARVETKVLSTGRIHAVVSTEAKDRDGDIIRVAGWQLDNFMRHPVLLSSHNYRELRSQIGEWEDMAVKGKRLEGVAHYLVGEGNEEADWGYNLATKGMAAYSVGFIPDMDKAVELEGTGGFFGNYEFNGQELLEVSQVTIPSNPQALQTLKGLGMHPVMDEMIDEMLLMPAFPMEIRPYENEHACRLRNPDDFKPDSFRRTTRKHDGKEYSVIMGRLKEETTMTEQAYRYGKDVWTAGEARSHCKDHDGSFEAASGKAIILQESMERLINKEILMHIQEVFHARS</sequence>